<dbReference type="AlphaFoldDB" id="A0A1J1HI41"/>
<protein>
    <submittedName>
        <fullName evidence="1">CLUMA_CG001022, isoform A</fullName>
    </submittedName>
</protein>
<keyword evidence="2" id="KW-1185">Reference proteome</keyword>
<dbReference type="Proteomes" id="UP000183832">
    <property type="component" value="Unassembled WGS sequence"/>
</dbReference>
<reference evidence="1 2" key="1">
    <citation type="submission" date="2015-04" db="EMBL/GenBank/DDBJ databases">
        <authorList>
            <person name="Syromyatnikov M.Y."/>
            <person name="Popov V.N."/>
        </authorList>
    </citation>
    <scope>NUCLEOTIDE SEQUENCE [LARGE SCALE GENOMIC DNA]</scope>
</reference>
<gene>
    <name evidence="1" type="ORF">CLUMA_CG001022</name>
</gene>
<evidence type="ECO:0000313" key="2">
    <source>
        <dbReference type="Proteomes" id="UP000183832"/>
    </source>
</evidence>
<name>A0A1J1HI41_9DIPT</name>
<sequence length="109" mass="12810">MDRTPAEQYYLPWQLHRSVVIVEEKKRNIGKKSAQGKKAEDIMIDTYTYTCYVELSKYEFLMKGFAKDSSLKTSNNGRRRKLFDFGKLENSFDLSFDFSEAFKLKLSVI</sequence>
<dbReference type="EMBL" id="CVRI01000004">
    <property type="protein sequence ID" value="CRK87218.1"/>
    <property type="molecule type" value="Genomic_DNA"/>
</dbReference>
<proteinExistence type="predicted"/>
<organism evidence="1 2">
    <name type="scientific">Clunio marinus</name>
    <dbReference type="NCBI Taxonomy" id="568069"/>
    <lineage>
        <taxon>Eukaryota</taxon>
        <taxon>Metazoa</taxon>
        <taxon>Ecdysozoa</taxon>
        <taxon>Arthropoda</taxon>
        <taxon>Hexapoda</taxon>
        <taxon>Insecta</taxon>
        <taxon>Pterygota</taxon>
        <taxon>Neoptera</taxon>
        <taxon>Endopterygota</taxon>
        <taxon>Diptera</taxon>
        <taxon>Nematocera</taxon>
        <taxon>Chironomoidea</taxon>
        <taxon>Chironomidae</taxon>
        <taxon>Clunio</taxon>
    </lineage>
</organism>
<accession>A0A1J1HI41</accession>
<evidence type="ECO:0000313" key="1">
    <source>
        <dbReference type="EMBL" id="CRK87218.1"/>
    </source>
</evidence>